<evidence type="ECO:0000313" key="2">
    <source>
        <dbReference type="Proteomes" id="UP000260823"/>
    </source>
</evidence>
<dbReference type="OrthoDB" id="253409at2"/>
<accession>A0A3E2NLH6</accession>
<dbReference type="RefSeq" id="WP_117384676.1">
    <property type="nucleotide sequence ID" value="NZ_QWDE01000004.1"/>
</dbReference>
<dbReference type="InterPro" id="IPR011050">
    <property type="entry name" value="Pectin_lyase_fold/virulence"/>
</dbReference>
<comment type="caution">
    <text evidence="1">The sequence shown here is derived from an EMBL/GenBank/DDBJ whole genome shotgun (WGS) entry which is preliminary data.</text>
</comment>
<name>A0A3E2NLH6_9SPHI</name>
<gene>
    <name evidence="1" type="ORF">DYU05_18750</name>
</gene>
<dbReference type="EMBL" id="QWDE01000004">
    <property type="protein sequence ID" value="RFZ81857.1"/>
    <property type="molecule type" value="Genomic_DNA"/>
</dbReference>
<dbReference type="InterPro" id="IPR006626">
    <property type="entry name" value="PbH1"/>
</dbReference>
<dbReference type="InterPro" id="IPR012334">
    <property type="entry name" value="Pectin_lyas_fold"/>
</dbReference>
<evidence type="ECO:0008006" key="3">
    <source>
        <dbReference type="Google" id="ProtNLM"/>
    </source>
</evidence>
<dbReference type="SUPFAM" id="SSF51126">
    <property type="entry name" value="Pectin lyase-like"/>
    <property type="match status" value="1"/>
</dbReference>
<dbReference type="AlphaFoldDB" id="A0A3E2NLH6"/>
<reference evidence="1 2" key="1">
    <citation type="submission" date="2018-08" db="EMBL/GenBank/DDBJ databases">
        <title>Mucilaginibacter terrae sp. nov., isolated from manganese diggings.</title>
        <authorList>
            <person name="Huang Y."/>
            <person name="Zhou Z."/>
        </authorList>
    </citation>
    <scope>NUCLEOTIDE SEQUENCE [LARGE SCALE GENOMIC DNA]</scope>
    <source>
        <strain evidence="1 2">ZH6</strain>
    </source>
</reference>
<proteinExistence type="predicted"/>
<dbReference type="Proteomes" id="UP000260823">
    <property type="component" value="Unassembled WGS sequence"/>
</dbReference>
<dbReference type="SMART" id="SM00710">
    <property type="entry name" value="PbH1"/>
    <property type="match status" value="7"/>
</dbReference>
<sequence>MATVSNFTALRSYIYSAGNESVFVQGYNLVSDGGQGIFFWNPNLSENDDDGTIIKVTSVTTGRWVRLFSGTVDVRWFGAVGKGSTDDTTSINNALTKFQTVQITNGIYNITGITMPSNTTLILNTNARLVQTVYNNTSKIGVVRMNENCSLIGGGIVDANASVTNPQRTTPYARVNYGIYITGNNCFIKDIIIQNTIFDCIYAQDSDNLVVNNIKGVNVGHGASFIRCNKLTISNYSLVNPYFAYTNSYPHCLDLFYCDNYNVTNVNLYNVNASSTAPSYAISGITLGGNSNGVLSGVTMNGFLTTVKNGLPIADDGSINCVISDVSIKGWLYGVGLEIQGCRNCLYDNIVIDGTRLNNLNSGSEGIHILDTAITGGLLTPSFTTAQVRDRSLSKDNTFSNIKIIGGFTGIRVAGSYNKFINCEVIGASYGFRLCQVQGGVSEGYWQSNIVEYIEGNEFINCAAKQCNYFGFAIFGGQENKIINPRLINNQTGIGNIRNLTLIASSVSANTIESTTTLVPNAWIGYYIYITNGNDLNDYQIIKSNTSTSFTIGSNWAITPNIGDEFVVVDNPQGAVYINGGLITDDQSFTFNGIGSMPNTYSSLDTISQLTITTLAEKFNFNQKIKLLNLVSGASSSDLVVQISSLNYGSTDVVNIRPLTLGDGSPISGTLSLPMVDGSGTITSSNYTGFTAVTSIITGTGTDFKNEIDAHYWILIDNTYYAQILQSLSSTQYLLTNQLPVDVTNVTFKIVKIDVQGIPSQMNGIAFNRYYGEVIIDGQTLISNSSSTNLNLFRSRSAIYIKLEQNSFAPNVTKSLFYSTNNSVLTNITNFSGGTIGKQIKIQVKDNYTVLKFTSSNLKGYNADYQCQVGDIIAAIYDGVNWYCNIITSAGSLLPSAEKFGRSVQSGNNVKLIFTINHGLSGVTAASYINVTPRSSAAKNISWVDLDLTSIFINYSTPPPSGTNNLLWDWEVKV</sequence>
<organism evidence="1 2">
    <name type="scientific">Mucilaginibacter terrenus</name>
    <dbReference type="NCBI Taxonomy" id="2482727"/>
    <lineage>
        <taxon>Bacteria</taxon>
        <taxon>Pseudomonadati</taxon>
        <taxon>Bacteroidota</taxon>
        <taxon>Sphingobacteriia</taxon>
        <taxon>Sphingobacteriales</taxon>
        <taxon>Sphingobacteriaceae</taxon>
        <taxon>Mucilaginibacter</taxon>
    </lineage>
</organism>
<dbReference type="Gene3D" id="2.160.20.10">
    <property type="entry name" value="Single-stranded right-handed beta-helix, Pectin lyase-like"/>
    <property type="match status" value="1"/>
</dbReference>
<evidence type="ECO:0000313" key="1">
    <source>
        <dbReference type="EMBL" id="RFZ81857.1"/>
    </source>
</evidence>
<keyword evidence="2" id="KW-1185">Reference proteome</keyword>
<protein>
    <recommendedName>
        <fullName evidence="3">Pectate lyase superfamily protein domain-containing protein</fullName>
    </recommendedName>
</protein>